<dbReference type="EMBL" id="JABGBW010000001">
    <property type="protein sequence ID" value="MBC2575295.1"/>
    <property type="molecule type" value="Genomic_DNA"/>
</dbReference>
<evidence type="ECO:0000259" key="5">
    <source>
        <dbReference type="Pfam" id="PF01656"/>
    </source>
</evidence>
<dbReference type="PANTHER" id="PTHR21343">
    <property type="entry name" value="DETHIOBIOTIN SYNTHETASE"/>
    <property type="match status" value="1"/>
</dbReference>
<dbReference type="InterPro" id="IPR004459">
    <property type="entry name" value="CobQ_synth"/>
</dbReference>
<dbReference type="InterPro" id="IPR027417">
    <property type="entry name" value="P-loop_NTPase"/>
</dbReference>
<dbReference type="RefSeq" id="WP_185623331.1">
    <property type="nucleotide sequence ID" value="NZ_JABGBW010000001.1"/>
</dbReference>
<sequence>MEYKKKGKIMFQGTASNVGKSTIAIGVCRILTNDGYNVIPFKSQNMSIQSKKDSNGKEMGVAQVLQAQACNKEAFSYMNPILLKPCGNHISEVIVNGESVGKMSSEEYRDYKPSLVPKLREIFEKIEKENEIVVIEGAGSPAEINMNSLDLSNMEMAKISGSPVILIADIDRGGVFASIVGTLFLLGKDSKKVKGIIINKFRGNKKYFEDGVKMLEDIVKIPVLGVIPFMDINLEEEDGAGGKDLSSFFSSQEEKEREFDKLEQHLRKNINIEKLYSIIFNGS</sequence>
<dbReference type="CDD" id="cd05389">
    <property type="entry name" value="CobQ_N"/>
    <property type="match status" value="1"/>
</dbReference>
<dbReference type="SUPFAM" id="SSF52540">
    <property type="entry name" value="P-loop containing nucleoside triphosphate hydrolases"/>
    <property type="match status" value="1"/>
</dbReference>
<keyword evidence="2 4" id="KW-0169">Cobalamin biosynthesis</keyword>
<comment type="caution">
    <text evidence="4">Lacks conserved residue(s) required for the propagation of feature annotation.</text>
</comment>
<dbReference type="Proteomes" id="UP000713904">
    <property type="component" value="Unassembled WGS sequence"/>
</dbReference>
<dbReference type="InterPro" id="IPR002586">
    <property type="entry name" value="CobQ/CobB/MinD/ParA_Nub-bd_dom"/>
</dbReference>
<evidence type="ECO:0000256" key="2">
    <source>
        <dbReference type="ARBA" id="ARBA00022573"/>
    </source>
</evidence>
<accession>A0ABR6TIP8</accession>
<dbReference type="InterPro" id="IPR047045">
    <property type="entry name" value="CobQ_N"/>
</dbReference>
<comment type="similarity">
    <text evidence="4">Belongs to the CobB/CobQ family. CobQ subfamily.</text>
</comment>
<evidence type="ECO:0000313" key="6">
    <source>
        <dbReference type="EMBL" id="MBC2575295.1"/>
    </source>
</evidence>
<dbReference type="NCBIfam" id="NF001989">
    <property type="entry name" value="PRK00784.1"/>
    <property type="match status" value="1"/>
</dbReference>
<evidence type="ECO:0000256" key="3">
    <source>
        <dbReference type="ARBA" id="ARBA00022962"/>
    </source>
</evidence>
<keyword evidence="7" id="KW-1185">Reference proteome</keyword>
<evidence type="ECO:0000256" key="4">
    <source>
        <dbReference type="HAMAP-Rule" id="MF_00028"/>
    </source>
</evidence>
<dbReference type="Gene3D" id="3.40.50.300">
    <property type="entry name" value="P-loop containing nucleotide triphosphate hydrolases"/>
    <property type="match status" value="1"/>
</dbReference>
<feature type="domain" description="CobQ/CobB/MinD/ParA nucleotide binding" evidence="5">
    <location>
        <begin position="9"/>
        <end position="231"/>
    </location>
</feature>
<dbReference type="HAMAP" id="MF_00028">
    <property type="entry name" value="CobQ"/>
    <property type="match status" value="1"/>
</dbReference>
<keyword evidence="3 4" id="KW-0315">Glutamine amidotransferase</keyword>
<comment type="function">
    <text evidence="4">Catalyzes amidations at positions B, D, E, and G on adenosylcobyrinic A,C-diamide. NH(2) groups are provided by glutamine, and one molecule of ATP is hydrogenolyzed for each amidation.</text>
</comment>
<comment type="caution">
    <text evidence="6">The sequence shown here is derived from an EMBL/GenBank/DDBJ whole genome shotgun (WGS) entry which is preliminary data.</text>
</comment>
<proteinExistence type="inferred from homology"/>
<name>A0ABR6TIP8_9FIRM</name>
<gene>
    <name evidence="4" type="primary">cobQ</name>
    <name evidence="6" type="ORF">HLB29_01180</name>
</gene>
<evidence type="ECO:0000313" key="7">
    <source>
        <dbReference type="Proteomes" id="UP000713904"/>
    </source>
</evidence>
<evidence type="ECO:0000256" key="1">
    <source>
        <dbReference type="ARBA" id="ARBA00004953"/>
    </source>
</evidence>
<dbReference type="PANTHER" id="PTHR21343:SF1">
    <property type="entry name" value="COBYRIC ACID SYNTHASE"/>
    <property type="match status" value="1"/>
</dbReference>
<reference evidence="6 7" key="1">
    <citation type="submission" date="2020-05" db="EMBL/GenBank/DDBJ databases">
        <title>Draft genome of xy-202 and genomic insight in genome of the genus Peptostreptococcus.</title>
        <authorList>
            <person name="Zhang Z."/>
        </authorList>
    </citation>
    <scope>NUCLEOTIDE SEQUENCE [LARGE SCALE GENOMIC DNA]</scope>
    <source>
        <strain evidence="6 7">DSM 27025</strain>
    </source>
</reference>
<protein>
    <recommendedName>
        <fullName evidence="4">Cobyric acid synthase</fullName>
    </recommendedName>
</protein>
<organism evidence="6 7">
    <name type="scientific">Peptostreptococcus canis</name>
    <dbReference type="NCBI Taxonomy" id="1159213"/>
    <lineage>
        <taxon>Bacteria</taxon>
        <taxon>Bacillati</taxon>
        <taxon>Bacillota</taxon>
        <taxon>Clostridia</taxon>
        <taxon>Peptostreptococcales</taxon>
        <taxon>Peptostreptococcaceae</taxon>
        <taxon>Peptostreptococcus</taxon>
    </lineage>
</organism>
<dbReference type="Pfam" id="PF01656">
    <property type="entry name" value="CbiA"/>
    <property type="match status" value="1"/>
</dbReference>
<comment type="pathway">
    <text evidence="1 4">Cofactor biosynthesis; adenosylcobalamin biosynthesis.</text>
</comment>